<protein>
    <submittedName>
        <fullName evidence="1">Uncharacterized protein</fullName>
    </submittedName>
</protein>
<proteinExistence type="predicted"/>
<dbReference type="EMBL" id="HACA01001158">
    <property type="protein sequence ID" value="CDW18519.1"/>
    <property type="molecule type" value="Transcribed_RNA"/>
</dbReference>
<reference evidence="1" key="1">
    <citation type="submission" date="2014-05" db="EMBL/GenBank/DDBJ databases">
        <authorList>
            <person name="Chronopoulou M."/>
        </authorList>
    </citation>
    <scope>NUCLEOTIDE SEQUENCE</scope>
    <source>
        <tissue evidence="1">Whole organism</tissue>
    </source>
</reference>
<sequence length="103" mass="11787">MWTVIFYLYKLYSTVRTLESNCTLINILNKGKRVEIIPFNVPPITNQCSHTHTCICMYINAALLNSHSFTSEHTPRMSNSLVSYHQQTLLVTYVFHLAGSDCS</sequence>
<organism evidence="1">
    <name type="scientific">Lepeophtheirus salmonis</name>
    <name type="common">Salmon louse</name>
    <name type="synonym">Caligus salmonis</name>
    <dbReference type="NCBI Taxonomy" id="72036"/>
    <lineage>
        <taxon>Eukaryota</taxon>
        <taxon>Metazoa</taxon>
        <taxon>Ecdysozoa</taxon>
        <taxon>Arthropoda</taxon>
        <taxon>Crustacea</taxon>
        <taxon>Multicrustacea</taxon>
        <taxon>Hexanauplia</taxon>
        <taxon>Copepoda</taxon>
        <taxon>Siphonostomatoida</taxon>
        <taxon>Caligidae</taxon>
        <taxon>Lepeophtheirus</taxon>
    </lineage>
</organism>
<name>A0A0K2SXQ2_LEPSM</name>
<evidence type="ECO:0000313" key="1">
    <source>
        <dbReference type="EMBL" id="CDW18519.1"/>
    </source>
</evidence>
<accession>A0A0K2SXQ2</accession>
<dbReference type="AlphaFoldDB" id="A0A0K2SXQ2"/>